<dbReference type="Pfam" id="PF00082">
    <property type="entry name" value="Peptidase_S8"/>
    <property type="match status" value="1"/>
</dbReference>
<evidence type="ECO:0000256" key="2">
    <source>
        <dbReference type="ARBA" id="ARBA00022801"/>
    </source>
</evidence>
<dbReference type="Gene3D" id="3.40.50.200">
    <property type="entry name" value="Peptidase S8/S53 domain"/>
    <property type="match status" value="1"/>
</dbReference>
<feature type="domain" description="Peptidase S53" evidence="5">
    <location>
        <begin position="80"/>
        <end position="442"/>
    </location>
</feature>
<name>A0ABN3KZM5_STRLO</name>
<dbReference type="EMBL" id="BAAASG010000002">
    <property type="protein sequence ID" value="GAA2473522.1"/>
    <property type="molecule type" value="Genomic_DNA"/>
</dbReference>
<keyword evidence="2" id="KW-0378">Hydrolase</keyword>
<protein>
    <submittedName>
        <fullName evidence="6">S53 family peptidase</fullName>
    </submittedName>
</protein>
<keyword evidence="7" id="KW-1185">Reference proteome</keyword>
<proteinExistence type="predicted"/>
<keyword evidence="3" id="KW-0720">Serine protease</keyword>
<dbReference type="InterPro" id="IPR030400">
    <property type="entry name" value="Sedolisin_dom"/>
</dbReference>
<dbReference type="Proteomes" id="UP001501777">
    <property type="component" value="Unassembled WGS sequence"/>
</dbReference>
<evidence type="ECO:0000259" key="5">
    <source>
        <dbReference type="PROSITE" id="PS51695"/>
    </source>
</evidence>
<evidence type="ECO:0000313" key="6">
    <source>
        <dbReference type="EMBL" id="GAA2473522.1"/>
    </source>
</evidence>
<evidence type="ECO:0000256" key="1">
    <source>
        <dbReference type="ARBA" id="ARBA00022670"/>
    </source>
</evidence>
<sequence>MVTSLRRRALLTTTAAALSALALAVLPGSGAPGGTAPAASAASTRTVRSPQSVLGQQALNPVFSSPVSTSECRKQIHRGCYSPLQYERAYDLSPLYAEGITGRGRTIVITDSFGSPTIQHDLEVFDKQWGLPDTQVDVLKWGDVPAFDPTDADMNGWADETTLDVEAAHAVAPGARIVLVETGVSETEGPVGIPEMQSAINHLAKEGKGDVVSMSWATSEARFPGFDLGDHTSLTTLRYGFQAAARYGVTLTASSGDGGGHAGRVDAAWPAGDPLVTAVGGTELYLDDTGNRLKPDAAWSGSGGDHSKVFSRPAYQNPVASVVGPHRGTPDISMAASPDGALWLYSSYDPTRTGWTAGGNGTSESSPLFAAVVALADQLAGHRLGQVDGLLYRLYGHPGTGLVDVTTGSTGAGGFTAGPGYDQATGLGTVDATKLVHALAGRR</sequence>
<evidence type="ECO:0000313" key="7">
    <source>
        <dbReference type="Proteomes" id="UP001501777"/>
    </source>
</evidence>
<evidence type="ECO:0000256" key="4">
    <source>
        <dbReference type="SAM" id="SignalP"/>
    </source>
</evidence>
<dbReference type="SUPFAM" id="SSF52743">
    <property type="entry name" value="Subtilisin-like"/>
    <property type="match status" value="1"/>
</dbReference>
<organism evidence="6 7">
    <name type="scientific">Streptomyces longisporus</name>
    <dbReference type="NCBI Taxonomy" id="1948"/>
    <lineage>
        <taxon>Bacteria</taxon>
        <taxon>Bacillati</taxon>
        <taxon>Actinomycetota</taxon>
        <taxon>Actinomycetes</taxon>
        <taxon>Kitasatosporales</taxon>
        <taxon>Streptomycetaceae</taxon>
        <taxon>Streptomyces</taxon>
    </lineage>
</organism>
<dbReference type="InterPro" id="IPR006311">
    <property type="entry name" value="TAT_signal"/>
</dbReference>
<feature type="chain" id="PRO_5047159608" evidence="4">
    <location>
        <begin position="25"/>
        <end position="443"/>
    </location>
</feature>
<dbReference type="PANTHER" id="PTHR14218:SF15">
    <property type="entry name" value="TRIPEPTIDYL-PEPTIDASE 1"/>
    <property type="match status" value="1"/>
</dbReference>
<dbReference type="InterPro" id="IPR023828">
    <property type="entry name" value="Peptidase_S8_Ser-AS"/>
</dbReference>
<accession>A0ABN3KZM5</accession>
<dbReference type="PROSITE" id="PS51318">
    <property type="entry name" value="TAT"/>
    <property type="match status" value="1"/>
</dbReference>
<feature type="signal peptide" evidence="4">
    <location>
        <begin position="1"/>
        <end position="24"/>
    </location>
</feature>
<dbReference type="PROSITE" id="PS51695">
    <property type="entry name" value="SEDOLISIN"/>
    <property type="match status" value="1"/>
</dbReference>
<keyword evidence="1" id="KW-0645">Protease</keyword>
<keyword evidence="4" id="KW-0732">Signal</keyword>
<gene>
    <name evidence="6" type="ORF">GCM10010276_05570</name>
</gene>
<comment type="caution">
    <text evidence="6">The sequence shown here is derived from an EMBL/GenBank/DDBJ whole genome shotgun (WGS) entry which is preliminary data.</text>
</comment>
<dbReference type="InterPro" id="IPR050819">
    <property type="entry name" value="Tripeptidyl-peptidase_I"/>
</dbReference>
<dbReference type="InterPro" id="IPR000209">
    <property type="entry name" value="Peptidase_S8/S53_dom"/>
</dbReference>
<dbReference type="PANTHER" id="PTHR14218">
    <property type="entry name" value="PROTEASE S8 TRIPEPTIDYL PEPTIDASE I CLN2"/>
    <property type="match status" value="1"/>
</dbReference>
<dbReference type="PROSITE" id="PS00138">
    <property type="entry name" value="SUBTILASE_SER"/>
    <property type="match status" value="1"/>
</dbReference>
<dbReference type="CDD" id="cd04056">
    <property type="entry name" value="Peptidases_S53"/>
    <property type="match status" value="1"/>
</dbReference>
<dbReference type="InterPro" id="IPR036852">
    <property type="entry name" value="Peptidase_S8/S53_dom_sf"/>
</dbReference>
<evidence type="ECO:0000256" key="3">
    <source>
        <dbReference type="ARBA" id="ARBA00022825"/>
    </source>
</evidence>
<reference evidence="6 7" key="1">
    <citation type="journal article" date="2019" name="Int. J. Syst. Evol. Microbiol.">
        <title>The Global Catalogue of Microorganisms (GCM) 10K type strain sequencing project: providing services to taxonomists for standard genome sequencing and annotation.</title>
        <authorList>
            <consortium name="The Broad Institute Genomics Platform"/>
            <consortium name="The Broad Institute Genome Sequencing Center for Infectious Disease"/>
            <person name="Wu L."/>
            <person name="Ma J."/>
        </authorList>
    </citation>
    <scope>NUCLEOTIDE SEQUENCE [LARGE SCALE GENOMIC DNA]</scope>
    <source>
        <strain evidence="6 7">JCM 4395</strain>
    </source>
</reference>